<keyword evidence="2" id="KW-1185">Reference proteome</keyword>
<evidence type="ECO:0000313" key="1">
    <source>
        <dbReference type="EMBL" id="KAF7624774.1"/>
    </source>
</evidence>
<dbReference type="EMBL" id="JABEBT010000200">
    <property type="protein sequence ID" value="KAF7624774.1"/>
    <property type="molecule type" value="Genomic_DNA"/>
</dbReference>
<organism evidence="1 2">
    <name type="scientific">Meloidogyne graminicola</name>
    <dbReference type="NCBI Taxonomy" id="189291"/>
    <lineage>
        <taxon>Eukaryota</taxon>
        <taxon>Metazoa</taxon>
        <taxon>Ecdysozoa</taxon>
        <taxon>Nematoda</taxon>
        <taxon>Chromadorea</taxon>
        <taxon>Rhabditida</taxon>
        <taxon>Tylenchina</taxon>
        <taxon>Tylenchomorpha</taxon>
        <taxon>Tylenchoidea</taxon>
        <taxon>Meloidogynidae</taxon>
        <taxon>Meloidogyninae</taxon>
        <taxon>Meloidogyne</taxon>
    </lineage>
</organism>
<dbReference type="AlphaFoldDB" id="A0A8S9Z842"/>
<accession>A0A8S9Z842</accession>
<protein>
    <submittedName>
        <fullName evidence="1">Uncharacterized protein</fullName>
    </submittedName>
</protein>
<reference evidence="1" key="1">
    <citation type="journal article" date="2020" name="Ecol. Evol.">
        <title>Genome structure and content of the rice root-knot nematode (Meloidogyne graminicola).</title>
        <authorList>
            <person name="Phan N.T."/>
            <person name="Danchin E.G.J."/>
            <person name="Klopp C."/>
            <person name="Perfus-Barbeoch L."/>
            <person name="Kozlowski D.K."/>
            <person name="Koutsovoulos G.D."/>
            <person name="Lopez-Roques C."/>
            <person name="Bouchez O."/>
            <person name="Zahm M."/>
            <person name="Besnard G."/>
            <person name="Bellafiore S."/>
        </authorList>
    </citation>
    <scope>NUCLEOTIDE SEQUENCE</scope>
    <source>
        <strain evidence="1">VN-18</strain>
    </source>
</reference>
<dbReference type="Proteomes" id="UP000605970">
    <property type="component" value="Unassembled WGS sequence"/>
</dbReference>
<gene>
    <name evidence="1" type="ORF">Mgra_00009947</name>
</gene>
<sequence>MCIKILHIEEKNNNINLNKNRFVLDGPVIGLNKLQNNISLFNSEPKLSLNNNKTITTPKLVPFPIKKDKQQNGQRIVN</sequence>
<proteinExistence type="predicted"/>
<evidence type="ECO:0000313" key="2">
    <source>
        <dbReference type="Proteomes" id="UP000605970"/>
    </source>
</evidence>
<name>A0A8S9Z842_9BILA</name>
<comment type="caution">
    <text evidence="1">The sequence shown here is derived from an EMBL/GenBank/DDBJ whole genome shotgun (WGS) entry which is preliminary data.</text>
</comment>